<gene>
    <name evidence="4" type="ORF">OQ497_12595</name>
</gene>
<dbReference type="RefSeq" id="WP_173560370.1">
    <property type="nucleotide sequence ID" value="NZ_JAPIUZ010000013.1"/>
</dbReference>
<keyword evidence="1" id="KW-0328">Glycosyltransferase</keyword>
<keyword evidence="2" id="KW-0808">Transferase</keyword>
<feature type="domain" description="Autotransproter heptosyltransferase TibC/BAHTCr-like N-terminal" evidence="3">
    <location>
        <begin position="12"/>
        <end position="74"/>
    </location>
</feature>
<evidence type="ECO:0000256" key="1">
    <source>
        <dbReference type="ARBA" id="ARBA00022676"/>
    </source>
</evidence>
<dbReference type="Pfam" id="PF21129">
    <property type="entry name" value="TibC_1st"/>
    <property type="match status" value="1"/>
</dbReference>
<dbReference type="InterPro" id="IPR002201">
    <property type="entry name" value="Glyco_trans_9"/>
</dbReference>
<dbReference type="InterPro" id="IPR051199">
    <property type="entry name" value="LPS_LOS_Heptosyltrfase"/>
</dbReference>
<dbReference type="InterPro" id="IPR030929">
    <property type="entry name" value="Aah/TibC-like"/>
</dbReference>
<evidence type="ECO:0000313" key="5">
    <source>
        <dbReference type="Proteomes" id="UP001301152"/>
    </source>
</evidence>
<protein>
    <submittedName>
        <fullName evidence="4">Autotransporter strand-loop-strand O-heptosyltransferase</fullName>
    </submittedName>
</protein>
<reference evidence="4 5" key="1">
    <citation type="submission" date="2022-11" db="EMBL/GenBank/DDBJ databases">
        <title>Genome sequencing of Acetobacter type strain.</title>
        <authorList>
            <person name="Heo J."/>
            <person name="Lee D."/>
            <person name="Han B.-H."/>
            <person name="Hong S.-B."/>
            <person name="Kwon S.-W."/>
        </authorList>
    </citation>
    <scope>NUCLEOTIDE SEQUENCE [LARGE SCALE GENOMIC DNA]</scope>
    <source>
        <strain evidence="4 5">KACC 21253</strain>
    </source>
</reference>
<evidence type="ECO:0000256" key="2">
    <source>
        <dbReference type="ARBA" id="ARBA00022679"/>
    </source>
</evidence>
<dbReference type="Proteomes" id="UP001301152">
    <property type="component" value="Unassembled WGS sequence"/>
</dbReference>
<dbReference type="InterPro" id="IPR049327">
    <property type="entry name" value="TibC/BAHTCr-like_N"/>
</dbReference>
<dbReference type="PANTHER" id="PTHR30160:SF1">
    <property type="entry name" value="LIPOPOLYSACCHARIDE 1,2-N-ACETYLGLUCOSAMINETRANSFERASE-RELATED"/>
    <property type="match status" value="1"/>
</dbReference>
<dbReference type="NCBIfam" id="TIGR04414">
    <property type="entry name" value="hepto_Aah_TibC"/>
    <property type="match status" value="1"/>
</dbReference>
<dbReference type="SUPFAM" id="SSF53756">
    <property type="entry name" value="UDP-Glycosyltransferase/glycogen phosphorylase"/>
    <property type="match status" value="1"/>
</dbReference>
<dbReference type="PANTHER" id="PTHR30160">
    <property type="entry name" value="TETRAACYLDISACCHARIDE 4'-KINASE-RELATED"/>
    <property type="match status" value="1"/>
</dbReference>
<dbReference type="Gene3D" id="3.40.50.2000">
    <property type="entry name" value="Glycogen Phosphorylase B"/>
    <property type="match status" value="1"/>
</dbReference>
<dbReference type="Pfam" id="PF01075">
    <property type="entry name" value="Glyco_transf_9"/>
    <property type="match status" value="1"/>
</dbReference>
<comment type="caution">
    <text evidence="4">The sequence shown here is derived from an EMBL/GenBank/DDBJ whole genome shotgun (WGS) entry which is preliminary data.</text>
</comment>
<evidence type="ECO:0000313" key="4">
    <source>
        <dbReference type="EMBL" id="MCX2564770.1"/>
    </source>
</evidence>
<accession>A0ABT3QHP2</accession>
<proteinExistence type="predicted"/>
<name>A0ABT3QHP2_9PROT</name>
<keyword evidence="5" id="KW-1185">Reference proteome</keyword>
<dbReference type="EMBL" id="JAPIUZ010000013">
    <property type="protein sequence ID" value="MCX2564770.1"/>
    <property type="molecule type" value="Genomic_DNA"/>
</dbReference>
<sequence>MDTTPASFTQEGPYGIKFDFNVGARILLPEGHKWDVEIIDFETRSVIYQVALDGGVIHSKKKYFLKFYIKIWKDKKLVFEHVLDLRKKPVQIQMENGGLGDHIAWISHVEAFRQKHQCQLFCVVRKDLQELFQATYPDIIFITDRQQDNINYYATYVVLVFYNDSELDHSRVDYREAGLVVSAAYILGLPPVERPTRLALTHKSPPPDQPYVCIATQGSSHCKFWNNPYGWKSVIHFLKQQNYRVICIDKDDISHHGRAVHTIPHGAEDMTGPLPLRQRAELLQNAAFFIGLSSGLSWLAWASGIPVVMISGFTAEKNEFYTPWRIINHNVCNSCSNDIRCRLDVTDYFWCPRFKDTPKEFECSKGITPDHVISAIGSLIEQQKTQV</sequence>
<evidence type="ECO:0000259" key="3">
    <source>
        <dbReference type="Pfam" id="PF21129"/>
    </source>
</evidence>
<organism evidence="4 5">
    <name type="scientific">Acetobacter thailandicus</name>
    <dbReference type="NCBI Taxonomy" id="1502842"/>
    <lineage>
        <taxon>Bacteria</taxon>
        <taxon>Pseudomonadati</taxon>
        <taxon>Pseudomonadota</taxon>
        <taxon>Alphaproteobacteria</taxon>
        <taxon>Acetobacterales</taxon>
        <taxon>Acetobacteraceae</taxon>
        <taxon>Acetobacter</taxon>
    </lineage>
</organism>
<dbReference type="CDD" id="cd03789">
    <property type="entry name" value="GT9_LPS_heptosyltransferase"/>
    <property type="match status" value="1"/>
</dbReference>